<dbReference type="PANTHER" id="PTHR42862">
    <property type="entry name" value="DELTA-1-PYRROLINE-5-CARBOXYLATE DEHYDROGENASE 1, ISOFORM A-RELATED"/>
    <property type="match status" value="1"/>
</dbReference>
<reference evidence="8" key="1">
    <citation type="journal article" date="2019" name="Int. J. Syst. Evol. Microbiol.">
        <title>The Global Catalogue of Microorganisms (GCM) 10K type strain sequencing project: providing services to taxonomists for standard genome sequencing and annotation.</title>
        <authorList>
            <consortium name="The Broad Institute Genomics Platform"/>
            <consortium name="The Broad Institute Genome Sequencing Center for Infectious Disease"/>
            <person name="Wu L."/>
            <person name="Ma J."/>
        </authorList>
    </citation>
    <scope>NUCLEOTIDE SEQUENCE [LARGE SCALE GENOMIC DNA]</scope>
    <source>
        <strain evidence="8">LMG 29247</strain>
    </source>
</reference>
<evidence type="ECO:0000256" key="4">
    <source>
        <dbReference type="ARBA" id="ARBA00023027"/>
    </source>
</evidence>
<feature type="domain" description="Aldehyde dehydrogenase" evidence="6">
    <location>
        <begin position="53"/>
        <end position="518"/>
    </location>
</feature>
<dbReference type="SUPFAM" id="SSF53720">
    <property type="entry name" value="ALDH-like"/>
    <property type="match status" value="1"/>
</dbReference>
<dbReference type="Pfam" id="PF00171">
    <property type="entry name" value="Aldedh"/>
    <property type="match status" value="1"/>
</dbReference>
<dbReference type="PROSITE" id="PS00070">
    <property type="entry name" value="ALDEHYDE_DEHYDR_CYS"/>
    <property type="match status" value="1"/>
</dbReference>
<evidence type="ECO:0000256" key="2">
    <source>
        <dbReference type="ARBA" id="ARBA00012884"/>
    </source>
</evidence>
<evidence type="ECO:0000256" key="5">
    <source>
        <dbReference type="ARBA" id="ARBA00048142"/>
    </source>
</evidence>
<accession>A0ABW4KTN9</accession>
<dbReference type="RefSeq" id="WP_147912684.1">
    <property type="nucleotide sequence ID" value="NZ_JBHUEJ010000016.1"/>
</dbReference>
<keyword evidence="8" id="KW-1185">Reference proteome</keyword>
<dbReference type="EMBL" id="JBHUEJ010000016">
    <property type="protein sequence ID" value="MFD1710571.1"/>
    <property type="molecule type" value="Genomic_DNA"/>
</dbReference>
<dbReference type="InterPro" id="IPR016160">
    <property type="entry name" value="Ald_DH_CS_CYS"/>
</dbReference>
<name>A0ABW4KTN9_9BURK</name>
<evidence type="ECO:0000259" key="6">
    <source>
        <dbReference type="Pfam" id="PF00171"/>
    </source>
</evidence>
<keyword evidence="3" id="KW-0560">Oxidoreductase</keyword>
<dbReference type="Gene3D" id="3.40.605.10">
    <property type="entry name" value="Aldehyde Dehydrogenase, Chain A, domain 1"/>
    <property type="match status" value="1"/>
</dbReference>
<evidence type="ECO:0000256" key="1">
    <source>
        <dbReference type="ARBA" id="ARBA00004786"/>
    </source>
</evidence>
<gene>
    <name evidence="7" type="ORF">ACFSF0_08130</name>
</gene>
<proteinExistence type="predicted"/>
<evidence type="ECO:0000313" key="8">
    <source>
        <dbReference type="Proteomes" id="UP001597304"/>
    </source>
</evidence>
<dbReference type="Proteomes" id="UP001597304">
    <property type="component" value="Unassembled WGS sequence"/>
</dbReference>
<dbReference type="PANTHER" id="PTHR42862:SF1">
    <property type="entry name" value="DELTA-1-PYRROLINE-5-CARBOXYLATE DEHYDROGENASE 2, ISOFORM A-RELATED"/>
    <property type="match status" value="1"/>
</dbReference>
<keyword evidence="4" id="KW-0520">NAD</keyword>
<dbReference type="InterPro" id="IPR016163">
    <property type="entry name" value="Ald_DH_C"/>
</dbReference>
<dbReference type="InterPro" id="IPR050485">
    <property type="entry name" value="Proline_metab_enzyme"/>
</dbReference>
<dbReference type="Gene3D" id="3.40.309.10">
    <property type="entry name" value="Aldehyde Dehydrogenase, Chain A, domain 2"/>
    <property type="match status" value="1"/>
</dbReference>
<sequence length="525" mass="57001">MPDGNAFKLTYSTMFNPPAELHARFDAALQHFKQHGMGKDHAQWVNDQALMEGERFEVRSPINQDWLIGRFVQGSTAQVDQAVQAARAAFPAWAATPWPDRVALLRRAARLIEERVYTISAAVAVEVGKNRMESIGEVQETADLIDWYCDQMEQHDGFDRLLADDPLPNFRSHNRTVLKPYGVWALVAPFNFPFALSGGPVGPALIAGNTVVYKVSPETSLSGWLLLECLRDAGIPPGVVNFVTGGDATGRALVQHPQVAGVTFTGSHAVGMEVLRASVMGRYPRPCITEMGGKNATIVTRHADIERAALGIVRSSFGLSGQKCSACSRVYVEQEVATPLRERLVALTTALAVGDPTVAENWMGPVISRSAYERYDRLVEHLKAVGTIDAGGATLTAGALARGFFVAPTVARAPLDDVAWVDEHFLPIVLVGEVASLDEALRRANATDYGLTAGFYGSTEETARFHREIEAGVTYANRPQGATTGAWPGYQPFGGWKGSGSTGKAIGSFYYLQQYMREQSQTVVE</sequence>
<dbReference type="EC" id="1.2.1.88" evidence="2"/>
<comment type="caution">
    <text evidence="7">The sequence shown here is derived from an EMBL/GenBank/DDBJ whole genome shotgun (WGS) entry which is preliminary data.</text>
</comment>
<protein>
    <recommendedName>
        <fullName evidence="2">L-glutamate gamma-semialdehyde dehydrogenase</fullName>
        <ecNumber evidence="2">1.2.1.88</ecNumber>
    </recommendedName>
</protein>
<organism evidence="7 8">
    <name type="scientific">Ottowia flava</name>
    <dbReference type="NCBI Taxonomy" id="2675430"/>
    <lineage>
        <taxon>Bacteria</taxon>
        <taxon>Pseudomonadati</taxon>
        <taxon>Pseudomonadota</taxon>
        <taxon>Betaproteobacteria</taxon>
        <taxon>Burkholderiales</taxon>
        <taxon>Comamonadaceae</taxon>
        <taxon>Ottowia</taxon>
    </lineage>
</organism>
<dbReference type="InterPro" id="IPR016161">
    <property type="entry name" value="Ald_DH/histidinol_DH"/>
</dbReference>
<evidence type="ECO:0000313" key="7">
    <source>
        <dbReference type="EMBL" id="MFD1710571.1"/>
    </source>
</evidence>
<comment type="pathway">
    <text evidence="1">Amino-acid degradation; L-proline degradation into L-glutamate; L-glutamate from L-proline: step 2/2.</text>
</comment>
<evidence type="ECO:0000256" key="3">
    <source>
        <dbReference type="ARBA" id="ARBA00023002"/>
    </source>
</evidence>
<dbReference type="InterPro" id="IPR015590">
    <property type="entry name" value="Aldehyde_DH_dom"/>
</dbReference>
<comment type="catalytic activity">
    <reaction evidence="5">
        <text>L-glutamate 5-semialdehyde + NAD(+) + H2O = L-glutamate + NADH + 2 H(+)</text>
        <dbReference type="Rhea" id="RHEA:30235"/>
        <dbReference type="ChEBI" id="CHEBI:15377"/>
        <dbReference type="ChEBI" id="CHEBI:15378"/>
        <dbReference type="ChEBI" id="CHEBI:29985"/>
        <dbReference type="ChEBI" id="CHEBI:57540"/>
        <dbReference type="ChEBI" id="CHEBI:57945"/>
        <dbReference type="ChEBI" id="CHEBI:58066"/>
        <dbReference type="EC" id="1.2.1.88"/>
    </reaction>
</comment>
<dbReference type="InterPro" id="IPR016162">
    <property type="entry name" value="Ald_DH_N"/>
</dbReference>